<accession>A0AAE0AR60</accession>
<protein>
    <recommendedName>
        <fullName evidence="3">DUF4283 domain-containing protein</fullName>
    </recommendedName>
</protein>
<dbReference type="InterPro" id="IPR040256">
    <property type="entry name" value="At4g02000-like"/>
</dbReference>
<name>A0AAE0AR60_9ROSI</name>
<dbReference type="AlphaFoldDB" id="A0AAE0AR60"/>
<organism evidence="1 2">
    <name type="scientific">Dipteronia sinensis</name>
    <dbReference type="NCBI Taxonomy" id="43782"/>
    <lineage>
        <taxon>Eukaryota</taxon>
        <taxon>Viridiplantae</taxon>
        <taxon>Streptophyta</taxon>
        <taxon>Embryophyta</taxon>
        <taxon>Tracheophyta</taxon>
        <taxon>Spermatophyta</taxon>
        <taxon>Magnoliopsida</taxon>
        <taxon>eudicotyledons</taxon>
        <taxon>Gunneridae</taxon>
        <taxon>Pentapetalae</taxon>
        <taxon>rosids</taxon>
        <taxon>malvids</taxon>
        <taxon>Sapindales</taxon>
        <taxon>Sapindaceae</taxon>
        <taxon>Hippocastanoideae</taxon>
        <taxon>Acereae</taxon>
        <taxon>Dipteronia</taxon>
    </lineage>
</organism>
<keyword evidence="2" id="KW-1185">Reference proteome</keyword>
<dbReference type="PANTHER" id="PTHR31286:SF60">
    <property type="entry name" value="PROTEIN, PUTATIVE-RELATED"/>
    <property type="match status" value="1"/>
</dbReference>
<sequence length="454" mass="49316">MVSNSMDPMSMEASLYVTSLAGQVLFLQGRMSLCVPMVARRLMDGLIRWWEVPRCPLGVLYFELEVCKFSLIGRVVLSSDQKPWKLVDLKAKLQSVWKLNSAWRLISLARGIRVPLLLDRATREGDFGHFARVLVDIDMSTVPPSSLLLERDDSHSSFISVEYENLLAFCSTCSSIGHFPNACRWNKSSKGIPVSSSKPDSDIDGPTTIVADEGFQVPQNRAPKMVFHPISGPRTEVPVSNVVAAIQQDLWSLDLDVVHYSADSNPVLSMVSSTILVVSPGFTSLMVPTTSVSWSVNAIPIVSRLSAVVPVSNFLVVYDFPEDIGFDLSVDLLAGQTSSFLGSGTILESSTTSGLVFDVYSTVPNQTVPVIDSLVQTVPTIMGSFSFQRPPFPYAAHGVRNVCSGSSQVFSSIVGSTQSFRLLAMDSQAELHLIAGSLWAAQAEVERLGASNVS</sequence>
<evidence type="ECO:0000313" key="2">
    <source>
        <dbReference type="Proteomes" id="UP001281410"/>
    </source>
</evidence>
<reference evidence="1" key="1">
    <citation type="journal article" date="2023" name="Plant J.">
        <title>Genome sequences and population genomics provide insights into the demographic history, inbreeding, and mutation load of two 'living fossil' tree species of Dipteronia.</title>
        <authorList>
            <person name="Feng Y."/>
            <person name="Comes H.P."/>
            <person name="Chen J."/>
            <person name="Zhu S."/>
            <person name="Lu R."/>
            <person name="Zhang X."/>
            <person name="Li P."/>
            <person name="Qiu J."/>
            <person name="Olsen K.M."/>
            <person name="Qiu Y."/>
        </authorList>
    </citation>
    <scope>NUCLEOTIDE SEQUENCE</scope>
    <source>
        <strain evidence="1">NBL</strain>
    </source>
</reference>
<evidence type="ECO:0008006" key="3">
    <source>
        <dbReference type="Google" id="ProtNLM"/>
    </source>
</evidence>
<dbReference type="Proteomes" id="UP001281410">
    <property type="component" value="Unassembled WGS sequence"/>
</dbReference>
<comment type="caution">
    <text evidence="1">The sequence shown here is derived from an EMBL/GenBank/DDBJ whole genome shotgun (WGS) entry which is preliminary data.</text>
</comment>
<proteinExistence type="predicted"/>
<dbReference type="EMBL" id="JANJYJ010000003">
    <property type="protein sequence ID" value="KAK3222072.1"/>
    <property type="molecule type" value="Genomic_DNA"/>
</dbReference>
<dbReference type="PANTHER" id="PTHR31286">
    <property type="entry name" value="GLYCINE-RICH CELL WALL STRUCTURAL PROTEIN 1.8-LIKE"/>
    <property type="match status" value="1"/>
</dbReference>
<evidence type="ECO:0000313" key="1">
    <source>
        <dbReference type="EMBL" id="KAK3222072.1"/>
    </source>
</evidence>
<gene>
    <name evidence="1" type="ORF">Dsin_009097</name>
</gene>